<keyword evidence="6 7" id="KW-0520">NAD</keyword>
<dbReference type="GO" id="GO:0005524">
    <property type="term" value="F:ATP binding"/>
    <property type="evidence" value="ECO:0007669"/>
    <property type="project" value="UniProtKB-UniRule"/>
</dbReference>
<feature type="domain" description="CN hydrolase" evidence="10">
    <location>
        <begin position="5"/>
        <end position="83"/>
    </location>
</feature>
<dbReference type="EC" id="6.3.5.1" evidence="7"/>
<evidence type="ECO:0000256" key="4">
    <source>
        <dbReference type="ARBA" id="ARBA00022741"/>
    </source>
</evidence>
<dbReference type="InParanoid" id="A0A1Q5PXT4"/>
<dbReference type="InterPro" id="IPR022310">
    <property type="entry name" value="NAD/GMP_synthase"/>
</dbReference>
<evidence type="ECO:0000256" key="3">
    <source>
        <dbReference type="ARBA" id="ARBA00022598"/>
    </source>
</evidence>
<dbReference type="GO" id="GO:0003952">
    <property type="term" value="F:NAD+ synthase (glutamine-hydrolyzing) activity"/>
    <property type="evidence" value="ECO:0007669"/>
    <property type="project" value="UniProtKB-UniRule"/>
</dbReference>
<comment type="caution">
    <text evidence="12">The sequence shown here is derived from an EMBL/GenBank/DDBJ whole genome shotgun (WGS) entry which is preliminary data.</text>
</comment>
<evidence type="ECO:0000313" key="12">
    <source>
        <dbReference type="EMBL" id="OKL52200.1"/>
    </source>
</evidence>
<dbReference type="SUPFAM" id="SSF56317">
    <property type="entry name" value="Carbon-nitrogen hydrolase"/>
    <property type="match status" value="1"/>
</dbReference>
<keyword evidence="3 7" id="KW-0436">Ligase</keyword>
<dbReference type="EMBL" id="MQVS01000003">
    <property type="protein sequence ID" value="OKL52200.1"/>
    <property type="molecule type" value="Genomic_DNA"/>
</dbReference>
<evidence type="ECO:0000259" key="11">
    <source>
        <dbReference type="Pfam" id="PF02540"/>
    </source>
</evidence>
<feature type="region of interest" description="Disordered" evidence="9">
    <location>
        <begin position="373"/>
        <end position="405"/>
    </location>
</feature>
<comment type="catalytic activity">
    <reaction evidence="7">
        <text>deamido-NAD(+) + L-glutamine + ATP + H2O = L-glutamate + AMP + diphosphate + NAD(+) + H(+)</text>
        <dbReference type="Rhea" id="RHEA:24384"/>
        <dbReference type="ChEBI" id="CHEBI:15377"/>
        <dbReference type="ChEBI" id="CHEBI:15378"/>
        <dbReference type="ChEBI" id="CHEBI:29985"/>
        <dbReference type="ChEBI" id="CHEBI:30616"/>
        <dbReference type="ChEBI" id="CHEBI:33019"/>
        <dbReference type="ChEBI" id="CHEBI:57540"/>
        <dbReference type="ChEBI" id="CHEBI:58359"/>
        <dbReference type="ChEBI" id="CHEBI:58437"/>
        <dbReference type="ChEBI" id="CHEBI:456215"/>
        <dbReference type="EC" id="6.3.5.1"/>
    </reaction>
</comment>
<dbReference type="Gene3D" id="3.60.110.10">
    <property type="entry name" value="Carbon-nitrogen hydrolase"/>
    <property type="match status" value="1"/>
</dbReference>
<evidence type="ECO:0000256" key="9">
    <source>
        <dbReference type="SAM" id="MobiDB-lite"/>
    </source>
</evidence>
<feature type="domain" description="NAD/GMP synthase" evidence="11">
    <location>
        <begin position="205"/>
        <end position="451"/>
    </location>
</feature>
<dbReference type="PIRSF" id="PIRSF006630">
    <property type="entry name" value="NADS_GAT"/>
    <property type="match status" value="1"/>
</dbReference>
<dbReference type="PANTHER" id="PTHR23090">
    <property type="entry name" value="NH 3 /GLUTAMINE-DEPENDENT NAD + SYNTHETASE"/>
    <property type="match status" value="1"/>
</dbReference>
<dbReference type="FunFam" id="3.40.50.620:FF:000106">
    <property type="entry name" value="Glutamine-dependent NAD(+) synthetase"/>
    <property type="match status" value="1"/>
</dbReference>
<dbReference type="SUPFAM" id="SSF52402">
    <property type="entry name" value="Adenine nucleotide alpha hydrolases-like"/>
    <property type="match status" value="1"/>
</dbReference>
<evidence type="ECO:0000313" key="13">
    <source>
        <dbReference type="Proteomes" id="UP000185612"/>
    </source>
</evidence>
<dbReference type="CDD" id="cd00553">
    <property type="entry name" value="NAD_synthase"/>
    <property type="match status" value="1"/>
</dbReference>
<dbReference type="STRING" id="52770.BSZ40_04690"/>
<sequence>MTVMAVGQVDPVVGDIDGNLDLAVTAVREAAGRGATVVALPVGCLTGLPVGDLAERSAFTAAVAAASQRLAGAAAELGVAVALADGQPEAGLVGAAAEVRVFGSLAAAEAAPAGGELVVLDAVPAHVGSLGDLRRRVLALAGRCEKLAFANLAGATDDVVFAGGSLVAAGAVSQGRYLESDLVLEGERRPGPVLAEAGVAEIAYRVICAGLAAYGRKNGITKAVLGLSGGIDSALVAVMAADVFGGSNVIGVSMPSAYSSQHSRNDAALTAHVNGIDYRVIPIEELVSAFQAANPLTGVASENLQARVRGVLLMGISNQEGGLVLATGNRTEVAVGYSTIYGDTVGGYAPLGDADKTLVWQMARWRNELADAQGATPPIPESSITKPPSAELAPGQQDSDSLPPYARLDPLVQDALVGQYTRSELVARGHQAADVDRLFTLASRAEWKRRQYAPAPQLHPRGFRRGRQVPITSRWREQV</sequence>
<evidence type="ECO:0000256" key="6">
    <source>
        <dbReference type="ARBA" id="ARBA00023027"/>
    </source>
</evidence>
<dbReference type="GO" id="GO:0009435">
    <property type="term" value="P:NAD+ biosynthetic process"/>
    <property type="evidence" value="ECO:0007669"/>
    <property type="project" value="UniProtKB-UniRule"/>
</dbReference>
<organism evidence="12 13">
    <name type="scientific">Buchananella hordeovulneris</name>
    <dbReference type="NCBI Taxonomy" id="52770"/>
    <lineage>
        <taxon>Bacteria</taxon>
        <taxon>Bacillati</taxon>
        <taxon>Actinomycetota</taxon>
        <taxon>Actinomycetes</taxon>
        <taxon>Actinomycetales</taxon>
        <taxon>Actinomycetaceae</taxon>
        <taxon>Buchananella</taxon>
    </lineage>
</organism>
<dbReference type="PANTHER" id="PTHR23090:SF9">
    <property type="entry name" value="GLUTAMINE-DEPENDENT NAD(+) SYNTHETASE"/>
    <property type="match status" value="1"/>
</dbReference>
<proteinExistence type="inferred from homology"/>
<protein>
    <recommendedName>
        <fullName evidence="7">Glutamine-dependent NAD(+) synthetase</fullName>
        <ecNumber evidence="7">6.3.5.1</ecNumber>
    </recommendedName>
    <alternativeName>
        <fullName evidence="7">NAD(+) synthase [glutamine-hydrolyzing]</fullName>
    </alternativeName>
</protein>
<dbReference type="InterPro" id="IPR003010">
    <property type="entry name" value="C-N_Hydrolase"/>
</dbReference>
<dbReference type="GO" id="GO:0004359">
    <property type="term" value="F:glutaminase activity"/>
    <property type="evidence" value="ECO:0007669"/>
    <property type="project" value="InterPro"/>
</dbReference>
<name>A0A1Q5PXT4_9ACTO</name>
<keyword evidence="5 7" id="KW-0067">ATP-binding</keyword>
<dbReference type="Pfam" id="PF02540">
    <property type="entry name" value="NAD_synthase"/>
    <property type="match status" value="1"/>
</dbReference>
<evidence type="ECO:0000256" key="7">
    <source>
        <dbReference type="PIRNR" id="PIRNR006630"/>
    </source>
</evidence>
<dbReference type="Proteomes" id="UP000185612">
    <property type="component" value="Unassembled WGS sequence"/>
</dbReference>
<keyword evidence="13" id="KW-1185">Reference proteome</keyword>
<dbReference type="InterPro" id="IPR014445">
    <property type="entry name" value="Gln-dep_NAD_synthase"/>
</dbReference>
<comment type="similarity">
    <text evidence="8">Belongs to the NAD synthetase family.</text>
</comment>
<dbReference type="InterPro" id="IPR003694">
    <property type="entry name" value="NAD_synthase"/>
</dbReference>
<dbReference type="Pfam" id="PF00795">
    <property type="entry name" value="CN_hydrolase"/>
    <property type="match status" value="1"/>
</dbReference>
<dbReference type="OrthoDB" id="9760188at2"/>
<dbReference type="AlphaFoldDB" id="A0A1Q5PXT4"/>
<evidence type="ECO:0000256" key="5">
    <source>
        <dbReference type="ARBA" id="ARBA00022840"/>
    </source>
</evidence>
<comment type="pathway">
    <text evidence="1 7">Cofactor biosynthesis; NAD(+) biosynthesis; NAD(+) from deamido-NAD(+) (L-Gln route): step 1/1.</text>
</comment>
<accession>A0A1Q5PXT4</accession>
<evidence type="ECO:0000256" key="8">
    <source>
        <dbReference type="RuleBase" id="RU003811"/>
    </source>
</evidence>
<dbReference type="UniPathway" id="UPA00253">
    <property type="reaction ID" value="UER00334"/>
</dbReference>
<evidence type="ECO:0000256" key="2">
    <source>
        <dbReference type="ARBA" id="ARBA00007145"/>
    </source>
</evidence>
<evidence type="ECO:0000256" key="1">
    <source>
        <dbReference type="ARBA" id="ARBA00005188"/>
    </source>
</evidence>
<comment type="similarity">
    <text evidence="2 7">In the C-terminal section; belongs to the NAD synthetase family.</text>
</comment>
<reference evidence="13" key="1">
    <citation type="submission" date="2016-12" db="EMBL/GenBank/DDBJ databases">
        <authorList>
            <person name="Meng X."/>
        </authorList>
    </citation>
    <scope>NUCLEOTIDE SEQUENCE [LARGE SCALE GENOMIC DNA]</scope>
    <source>
        <strain evidence="13">DSM 20732</strain>
    </source>
</reference>
<dbReference type="GO" id="GO:0005737">
    <property type="term" value="C:cytoplasm"/>
    <property type="evidence" value="ECO:0007669"/>
    <property type="project" value="InterPro"/>
</dbReference>
<gene>
    <name evidence="12" type="ORF">BSZ40_04690</name>
</gene>
<evidence type="ECO:0000259" key="10">
    <source>
        <dbReference type="Pfam" id="PF00795"/>
    </source>
</evidence>
<keyword evidence="4 7" id="KW-0547">Nucleotide-binding</keyword>
<dbReference type="NCBIfam" id="TIGR00552">
    <property type="entry name" value="nadE"/>
    <property type="match status" value="1"/>
</dbReference>
<dbReference type="InterPro" id="IPR036526">
    <property type="entry name" value="C-N_Hydrolase_sf"/>
</dbReference>
<dbReference type="RefSeq" id="WP_073823756.1">
    <property type="nucleotide sequence ID" value="NZ_MQVS01000003.1"/>
</dbReference>
<dbReference type="InterPro" id="IPR014729">
    <property type="entry name" value="Rossmann-like_a/b/a_fold"/>
</dbReference>
<dbReference type="Gene3D" id="3.40.50.620">
    <property type="entry name" value="HUPs"/>
    <property type="match status" value="1"/>
</dbReference>